<dbReference type="EMBL" id="LT629740">
    <property type="protein sequence ID" value="SDS43848.1"/>
    <property type="molecule type" value="Genomic_DNA"/>
</dbReference>
<protein>
    <recommendedName>
        <fullName evidence="2">histidine kinase</fullName>
        <ecNumber evidence="2">2.7.13.3</ecNumber>
    </recommendedName>
</protein>
<dbReference type="CDD" id="cd00075">
    <property type="entry name" value="HATPase"/>
    <property type="match status" value="1"/>
</dbReference>
<keyword evidence="7" id="KW-0812">Transmembrane</keyword>
<dbReference type="AlphaFoldDB" id="A0A1H1S7S5"/>
<feature type="repeat" description="TPR" evidence="6">
    <location>
        <begin position="121"/>
        <end position="154"/>
    </location>
</feature>
<evidence type="ECO:0000313" key="10">
    <source>
        <dbReference type="EMBL" id="SDS43848.1"/>
    </source>
</evidence>
<dbReference type="PROSITE" id="PS50109">
    <property type="entry name" value="HIS_KIN"/>
    <property type="match status" value="1"/>
</dbReference>
<dbReference type="InterPro" id="IPR036097">
    <property type="entry name" value="HisK_dim/P_sf"/>
</dbReference>
<feature type="domain" description="Histidine kinase" evidence="9">
    <location>
        <begin position="406"/>
        <end position="618"/>
    </location>
</feature>
<feature type="signal peptide" evidence="8">
    <location>
        <begin position="1"/>
        <end position="20"/>
    </location>
</feature>
<dbReference type="Proteomes" id="UP000199679">
    <property type="component" value="Chromosome I"/>
</dbReference>
<dbReference type="Pfam" id="PF13424">
    <property type="entry name" value="TPR_12"/>
    <property type="match status" value="1"/>
</dbReference>
<evidence type="ECO:0000256" key="5">
    <source>
        <dbReference type="ARBA" id="ARBA00022777"/>
    </source>
</evidence>
<evidence type="ECO:0000256" key="8">
    <source>
        <dbReference type="SAM" id="SignalP"/>
    </source>
</evidence>
<feature type="chain" id="PRO_5009259724" description="histidine kinase" evidence="8">
    <location>
        <begin position="21"/>
        <end position="618"/>
    </location>
</feature>
<dbReference type="PANTHER" id="PTHR43547:SF2">
    <property type="entry name" value="HYBRID SIGNAL TRANSDUCTION HISTIDINE KINASE C"/>
    <property type="match status" value="1"/>
</dbReference>
<proteinExistence type="predicted"/>
<keyword evidence="4" id="KW-0808">Transferase</keyword>
<dbReference type="InterPro" id="IPR003594">
    <property type="entry name" value="HATPase_dom"/>
</dbReference>
<dbReference type="FunFam" id="3.30.565.10:FF:000006">
    <property type="entry name" value="Sensor histidine kinase WalK"/>
    <property type="match status" value="1"/>
</dbReference>
<reference evidence="10 11" key="1">
    <citation type="submission" date="2016-10" db="EMBL/GenBank/DDBJ databases">
        <authorList>
            <person name="de Groot N.N."/>
        </authorList>
    </citation>
    <scope>NUCLEOTIDE SEQUENCE [LARGE SCALE GENOMIC DNA]</scope>
    <source>
        <strain evidence="10 11">MP1X4</strain>
    </source>
</reference>
<dbReference type="Gene3D" id="3.30.565.10">
    <property type="entry name" value="Histidine kinase-like ATPase, C-terminal domain"/>
    <property type="match status" value="1"/>
</dbReference>
<dbReference type="InterPro" id="IPR004358">
    <property type="entry name" value="Sig_transdc_His_kin-like_C"/>
</dbReference>
<keyword evidence="3" id="KW-0597">Phosphoprotein</keyword>
<sequence>MRCKTVLVAIFMMITLASYAQSVEVTNIRKSLNNISDSSRYVDALNRLAMLLYEKNIDSTFVYTAKARQIANRLDYVKGKADAINNLGVVFDIKGNVQLALRYYDEAFRNYTQLHDSVNVVESLMNIAMVYKEIGKDQRAIQEFNEALSLGRKLRQDSIMSLTIYNYLLEYPAKFNRDSMGYYIARAKSIAAKYHDQRTLIAIDQLVADDMISHGSREKGLALLDSTINAAIRHNLYYVSMDMMIDMGDQLATSDPVKAAGYYQRGLTVAGENGYLIYSQIMARKLFDLYTLHHDSLQAATYSRQLVALNDEQAKLNNASSIDYLDYVYKDQQIRSLSVRSKYQTVLLILAAVVCLLAITIIVVIKRTLARTRLLNRQVQEQYVQMKGTLDALEQSQADNSRMMKIVAHDLRNPIGAITSLAALMLDNDSYPEEDRMMLEMIRTSGNNSLELVSDLLQVHTRTEELKMEMVDLDQMLHYCVDLLENKASSKGQQLKLDSLPVTIAASREKLWRVVSNLIANAIKFSPTGATIHISLESVPEKVIIAVKDNGIGIPEEMGNKIFDMFTDSKRPGTAGEQPFGLGLAISKQIVEAHGGKIWYESHPGNGTTFYVELPKGA</sequence>
<dbReference type="CDD" id="cd00082">
    <property type="entry name" value="HisKA"/>
    <property type="match status" value="1"/>
</dbReference>
<dbReference type="SUPFAM" id="SSF55874">
    <property type="entry name" value="ATPase domain of HSP90 chaperone/DNA topoisomerase II/histidine kinase"/>
    <property type="match status" value="1"/>
</dbReference>
<dbReference type="SUPFAM" id="SSF47384">
    <property type="entry name" value="Homodimeric domain of signal transducing histidine kinase"/>
    <property type="match status" value="1"/>
</dbReference>
<evidence type="ECO:0000256" key="3">
    <source>
        <dbReference type="ARBA" id="ARBA00022553"/>
    </source>
</evidence>
<dbReference type="SMART" id="SM00387">
    <property type="entry name" value="HATPase_c"/>
    <property type="match status" value="1"/>
</dbReference>
<dbReference type="InterPro" id="IPR003661">
    <property type="entry name" value="HisK_dim/P_dom"/>
</dbReference>
<dbReference type="PRINTS" id="PR00344">
    <property type="entry name" value="BCTRLSENSOR"/>
</dbReference>
<keyword evidence="7" id="KW-1133">Transmembrane helix</keyword>
<dbReference type="Gene3D" id="1.25.40.10">
    <property type="entry name" value="Tetratricopeptide repeat domain"/>
    <property type="match status" value="1"/>
</dbReference>
<dbReference type="EC" id="2.7.13.3" evidence="2"/>
<organism evidence="10 11">
    <name type="scientific">Mucilaginibacter mallensis</name>
    <dbReference type="NCBI Taxonomy" id="652787"/>
    <lineage>
        <taxon>Bacteria</taxon>
        <taxon>Pseudomonadati</taxon>
        <taxon>Bacteroidota</taxon>
        <taxon>Sphingobacteriia</taxon>
        <taxon>Sphingobacteriales</taxon>
        <taxon>Sphingobacteriaceae</taxon>
        <taxon>Mucilaginibacter</taxon>
    </lineage>
</organism>
<dbReference type="GO" id="GO:0000155">
    <property type="term" value="F:phosphorelay sensor kinase activity"/>
    <property type="evidence" value="ECO:0007669"/>
    <property type="project" value="InterPro"/>
</dbReference>
<evidence type="ECO:0000256" key="7">
    <source>
        <dbReference type="SAM" id="Phobius"/>
    </source>
</evidence>
<evidence type="ECO:0000256" key="6">
    <source>
        <dbReference type="PROSITE-ProRule" id="PRU00339"/>
    </source>
</evidence>
<keyword evidence="11" id="KW-1185">Reference proteome</keyword>
<keyword evidence="6" id="KW-0802">TPR repeat</keyword>
<dbReference type="OrthoDB" id="1301080at2"/>
<dbReference type="SUPFAM" id="SSF48452">
    <property type="entry name" value="TPR-like"/>
    <property type="match status" value="2"/>
</dbReference>
<keyword evidence="8" id="KW-0732">Signal</keyword>
<keyword evidence="7" id="KW-0472">Membrane</keyword>
<dbReference type="SMART" id="SM00388">
    <property type="entry name" value="HisKA"/>
    <property type="match status" value="1"/>
</dbReference>
<dbReference type="Pfam" id="PF00512">
    <property type="entry name" value="HisKA"/>
    <property type="match status" value="1"/>
</dbReference>
<dbReference type="Gene3D" id="1.10.287.130">
    <property type="match status" value="1"/>
</dbReference>
<evidence type="ECO:0000313" key="11">
    <source>
        <dbReference type="Proteomes" id="UP000199679"/>
    </source>
</evidence>
<comment type="catalytic activity">
    <reaction evidence="1">
        <text>ATP + protein L-histidine = ADP + protein N-phospho-L-histidine.</text>
        <dbReference type="EC" id="2.7.13.3"/>
    </reaction>
</comment>
<dbReference type="InterPro" id="IPR005467">
    <property type="entry name" value="His_kinase_dom"/>
</dbReference>
<dbReference type="STRING" id="652787.SAMN05216490_1155"/>
<evidence type="ECO:0000256" key="2">
    <source>
        <dbReference type="ARBA" id="ARBA00012438"/>
    </source>
</evidence>
<accession>A0A1H1S7S5</accession>
<dbReference type="Pfam" id="PF02518">
    <property type="entry name" value="HATPase_c"/>
    <property type="match status" value="1"/>
</dbReference>
<evidence type="ECO:0000259" key="9">
    <source>
        <dbReference type="PROSITE" id="PS50109"/>
    </source>
</evidence>
<name>A0A1H1S7S5_MUCMA</name>
<feature type="transmembrane region" description="Helical" evidence="7">
    <location>
        <begin position="343"/>
        <end position="365"/>
    </location>
</feature>
<dbReference type="InterPro" id="IPR019734">
    <property type="entry name" value="TPR_rpt"/>
</dbReference>
<dbReference type="PANTHER" id="PTHR43547">
    <property type="entry name" value="TWO-COMPONENT HISTIDINE KINASE"/>
    <property type="match status" value="1"/>
</dbReference>
<dbReference type="SMART" id="SM00028">
    <property type="entry name" value="TPR"/>
    <property type="match status" value="2"/>
</dbReference>
<evidence type="ECO:0000256" key="4">
    <source>
        <dbReference type="ARBA" id="ARBA00022679"/>
    </source>
</evidence>
<dbReference type="PROSITE" id="PS50005">
    <property type="entry name" value="TPR"/>
    <property type="match status" value="1"/>
</dbReference>
<gene>
    <name evidence="10" type="ORF">SAMN05216490_1155</name>
</gene>
<keyword evidence="5 10" id="KW-0418">Kinase</keyword>
<evidence type="ECO:0000256" key="1">
    <source>
        <dbReference type="ARBA" id="ARBA00000085"/>
    </source>
</evidence>
<dbReference type="InterPro" id="IPR011990">
    <property type="entry name" value="TPR-like_helical_dom_sf"/>
</dbReference>
<dbReference type="InterPro" id="IPR036890">
    <property type="entry name" value="HATPase_C_sf"/>
</dbReference>